<evidence type="ECO:0000313" key="2">
    <source>
        <dbReference type="Proteomes" id="UP001059663"/>
    </source>
</evidence>
<organism evidence="1 2">
    <name type="scientific">Janibacter limosus</name>
    <dbReference type="NCBI Taxonomy" id="53458"/>
    <lineage>
        <taxon>Bacteria</taxon>
        <taxon>Bacillati</taxon>
        <taxon>Actinomycetota</taxon>
        <taxon>Actinomycetes</taxon>
        <taxon>Micrococcales</taxon>
        <taxon>Intrasporangiaceae</taxon>
        <taxon>Janibacter</taxon>
    </lineage>
</organism>
<sequence>MVDMYRHNLRALSQYELQPTAIGVDVMRVTDRSLEGATPLAEDLDWSAWATKGAAVHLVPGDHFTMVDPENAESLARSMDPGRGGCPVTPTAAQAPSMQELDIDVVGDVDSAPRATVFLHGAGGDKSQLAPLGRELGSPVQIMPSLRGHGQSYSPKQGHSPLEYAADLHRSAHRWPDSLDVVGYSYGALVALLSATTWAAGRVRSLVVLDTSFESFPTMYVNDEDAEGSWLRWMYDYESALALVRVPVLCVRSSQSTLLTERTCQRMSQLEQVSVVELPGDHRSILDDSKALATVISEFYGELSL</sequence>
<evidence type="ECO:0000313" key="1">
    <source>
        <dbReference type="EMBL" id="UUZ44905.1"/>
    </source>
</evidence>
<gene>
    <name evidence="1" type="ORF">LP422_00410</name>
</gene>
<name>A0AC61U4C6_9MICO</name>
<reference evidence="1" key="1">
    <citation type="submission" date="2021-11" db="EMBL/GenBank/DDBJ databases">
        <title>Study of the species diversity of bacterial strains isolated from a unique natural object - Shulgan-Tash cave (Bashkiria).</title>
        <authorList>
            <person name="Sazanova A.L."/>
            <person name="Chirak E.R."/>
            <person name="Safronova V.I."/>
        </authorList>
    </citation>
    <scope>NUCLEOTIDE SEQUENCE</scope>
    <source>
        <strain evidence="1">P1</strain>
    </source>
</reference>
<protein>
    <submittedName>
        <fullName evidence="1">Alpha/beta hydrolase</fullName>
    </submittedName>
</protein>
<accession>A0AC61U4C6</accession>
<dbReference type="Proteomes" id="UP001059663">
    <property type="component" value="Chromosome"/>
</dbReference>
<dbReference type="EMBL" id="CP087977">
    <property type="protein sequence ID" value="UUZ44905.1"/>
    <property type="molecule type" value="Genomic_DNA"/>
</dbReference>
<keyword evidence="1" id="KW-0378">Hydrolase</keyword>
<proteinExistence type="predicted"/>